<dbReference type="EC" id="2.7.11.1" evidence="9"/>
<dbReference type="PANTHER" id="PTHR43289:SF6">
    <property type="entry name" value="SERINE_THREONINE-PROTEIN KINASE NEKL-3"/>
    <property type="match status" value="1"/>
</dbReference>
<dbReference type="CDD" id="cd14014">
    <property type="entry name" value="STKc_PknB_like"/>
    <property type="match status" value="1"/>
</dbReference>
<evidence type="ECO:0000256" key="6">
    <source>
        <dbReference type="SAM" id="MobiDB-lite"/>
    </source>
</evidence>
<feature type="region of interest" description="Disordered" evidence="6">
    <location>
        <begin position="1"/>
        <end position="20"/>
    </location>
</feature>
<keyword evidence="1 9" id="KW-0808">Transferase</keyword>
<sequence length="731" mass="79499">MSYLNHKFARPPSTDGSPAGRPQVNAVIPLVLLVAALIAGVVIQGKVADVTMGVVGNHLSTIRNSSVSAVRLWFGVQESYCQRVADLVRAQALAFERRSSSRALSPRVLETDTHYQELRNLLARNVDSNRYVGWTLQSSAGVVLAAWDDTLVGRSGFPLPSDAMNRAVGGRATVSVPFRSPVPIASGEEGGEAGAAVMAAIAPIIDDNGRCGVVLAILLSPDNDFSAVFKASQIGDSGETFAFNREGMMISRCRFEEELRGLGLLSQDPAFSAVLNVQLRDPEVDMRSGKRTLKPMDQQPFTRMALDATRGGTGVDTVGYNDCRGVPVLGAWNWLPEYGMGVATEIPVDEAYRPLSVLRWSNFGLLSLLLLTGAMVATNAIRIRRTESQASKEHRLARKLGQYRLEEVLGAGGMGSVYKAQHAMLMRPVAIKVLDTKGSDPQRLHRFKREVELTSQLQNPHTIAVFDYGQTQNGDFYYVMEYLDGVDLSELVRQYGELPASRAIAILLQICGSLIEAHGKGLIHRDIKPGNIMLTECGGIYDFAKLLDFGLVKESSPNSANVTHEGSLTGTPMYMSPEAIRNAKSVDPRSDIYSIGAVGYFLVTGKPLFDAAGTLDAILNQVQEEPLLPSERAGKTIDGKFEAVIMQCLSKNPNDRPDSVDDLVDLLEACPDQGDWNQNVAQQWWRDVFTGSQRRSTILSGKDTIIPTHGDNEGLLDARLTGPAQEQPASR</sequence>
<dbReference type="Proteomes" id="UP000319557">
    <property type="component" value="Chromosome"/>
</dbReference>
<keyword evidence="7" id="KW-0472">Membrane</keyword>
<keyword evidence="7" id="KW-0812">Transmembrane</keyword>
<dbReference type="AlphaFoldDB" id="A0A517M7K4"/>
<feature type="transmembrane region" description="Helical" evidence="7">
    <location>
        <begin position="26"/>
        <end position="43"/>
    </location>
</feature>
<evidence type="ECO:0000313" key="9">
    <source>
        <dbReference type="EMBL" id="QDS90845.1"/>
    </source>
</evidence>
<name>A0A517M7K4_9BACT</name>
<dbReference type="InterPro" id="IPR000719">
    <property type="entry name" value="Prot_kinase_dom"/>
</dbReference>
<keyword evidence="7" id="KW-1133">Transmembrane helix</keyword>
<dbReference type="GO" id="GO:0005524">
    <property type="term" value="F:ATP binding"/>
    <property type="evidence" value="ECO:0007669"/>
    <property type="project" value="UniProtKB-UniRule"/>
</dbReference>
<proteinExistence type="predicted"/>
<evidence type="ECO:0000256" key="3">
    <source>
        <dbReference type="ARBA" id="ARBA00022777"/>
    </source>
</evidence>
<evidence type="ECO:0000256" key="1">
    <source>
        <dbReference type="ARBA" id="ARBA00022679"/>
    </source>
</evidence>
<gene>
    <name evidence="9" type="primary">pknB_23</name>
    <name evidence="9" type="ORF">EC9_50630</name>
</gene>
<feature type="domain" description="Protein kinase" evidence="8">
    <location>
        <begin position="403"/>
        <end position="667"/>
    </location>
</feature>
<dbReference type="OrthoDB" id="6111975at2"/>
<dbReference type="InterPro" id="IPR011009">
    <property type="entry name" value="Kinase-like_dom_sf"/>
</dbReference>
<dbReference type="Gene3D" id="1.10.510.10">
    <property type="entry name" value="Transferase(Phosphotransferase) domain 1"/>
    <property type="match status" value="1"/>
</dbReference>
<evidence type="ECO:0000313" key="10">
    <source>
        <dbReference type="Proteomes" id="UP000319557"/>
    </source>
</evidence>
<dbReference type="PROSITE" id="PS50011">
    <property type="entry name" value="PROTEIN_KINASE_DOM"/>
    <property type="match status" value="1"/>
</dbReference>
<feature type="binding site" evidence="5">
    <location>
        <position position="432"/>
    </location>
    <ligand>
        <name>ATP</name>
        <dbReference type="ChEBI" id="CHEBI:30616"/>
    </ligand>
</feature>
<dbReference type="SMART" id="SM00220">
    <property type="entry name" value="S_TKc"/>
    <property type="match status" value="1"/>
</dbReference>
<evidence type="ECO:0000256" key="7">
    <source>
        <dbReference type="SAM" id="Phobius"/>
    </source>
</evidence>
<dbReference type="Gene3D" id="3.30.200.20">
    <property type="entry name" value="Phosphorylase Kinase, domain 1"/>
    <property type="match status" value="1"/>
</dbReference>
<dbReference type="Gene3D" id="3.30.450.20">
    <property type="entry name" value="PAS domain"/>
    <property type="match status" value="1"/>
</dbReference>
<dbReference type="SUPFAM" id="SSF56112">
    <property type="entry name" value="Protein kinase-like (PK-like)"/>
    <property type="match status" value="1"/>
</dbReference>
<dbReference type="PROSITE" id="PS00108">
    <property type="entry name" value="PROTEIN_KINASE_ST"/>
    <property type="match status" value="1"/>
</dbReference>
<dbReference type="GO" id="GO:0004674">
    <property type="term" value="F:protein serine/threonine kinase activity"/>
    <property type="evidence" value="ECO:0007669"/>
    <property type="project" value="UniProtKB-EC"/>
</dbReference>
<evidence type="ECO:0000259" key="8">
    <source>
        <dbReference type="PROSITE" id="PS50011"/>
    </source>
</evidence>
<reference evidence="9 10" key="1">
    <citation type="submission" date="2019-02" db="EMBL/GenBank/DDBJ databases">
        <title>Deep-cultivation of Planctomycetes and their phenomic and genomic characterization uncovers novel biology.</title>
        <authorList>
            <person name="Wiegand S."/>
            <person name="Jogler M."/>
            <person name="Boedeker C."/>
            <person name="Pinto D."/>
            <person name="Vollmers J."/>
            <person name="Rivas-Marin E."/>
            <person name="Kohn T."/>
            <person name="Peeters S.H."/>
            <person name="Heuer A."/>
            <person name="Rast P."/>
            <person name="Oberbeckmann S."/>
            <person name="Bunk B."/>
            <person name="Jeske O."/>
            <person name="Meyerdierks A."/>
            <person name="Storesund J.E."/>
            <person name="Kallscheuer N."/>
            <person name="Luecker S."/>
            <person name="Lage O.M."/>
            <person name="Pohl T."/>
            <person name="Merkel B.J."/>
            <person name="Hornburger P."/>
            <person name="Mueller R.-W."/>
            <person name="Bruemmer F."/>
            <person name="Labrenz M."/>
            <person name="Spormann A.M."/>
            <person name="Op den Camp H."/>
            <person name="Overmann J."/>
            <person name="Amann R."/>
            <person name="Jetten M.S.M."/>
            <person name="Mascher T."/>
            <person name="Medema M.H."/>
            <person name="Devos D.P."/>
            <person name="Kaster A.-K."/>
            <person name="Ovreas L."/>
            <person name="Rohde M."/>
            <person name="Galperin M.Y."/>
            <person name="Jogler C."/>
        </authorList>
    </citation>
    <scope>NUCLEOTIDE SEQUENCE [LARGE SCALE GENOMIC DNA]</scope>
    <source>
        <strain evidence="9 10">EC9</strain>
    </source>
</reference>
<evidence type="ECO:0000256" key="2">
    <source>
        <dbReference type="ARBA" id="ARBA00022741"/>
    </source>
</evidence>
<protein>
    <submittedName>
        <fullName evidence="9">Serine/threonine-protein kinase PknB</fullName>
        <ecNumber evidence="9">2.7.11.1</ecNumber>
    </submittedName>
</protein>
<dbReference type="InterPro" id="IPR017441">
    <property type="entry name" value="Protein_kinase_ATP_BS"/>
</dbReference>
<organism evidence="9 10">
    <name type="scientific">Rosistilla ulvae</name>
    <dbReference type="NCBI Taxonomy" id="1930277"/>
    <lineage>
        <taxon>Bacteria</taxon>
        <taxon>Pseudomonadati</taxon>
        <taxon>Planctomycetota</taxon>
        <taxon>Planctomycetia</taxon>
        <taxon>Pirellulales</taxon>
        <taxon>Pirellulaceae</taxon>
        <taxon>Rosistilla</taxon>
    </lineage>
</organism>
<keyword evidence="3 9" id="KW-0418">Kinase</keyword>
<evidence type="ECO:0000256" key="4">
    <source>
        <dbReference type="ARBA" id="ARBA00022840"/>
    </source>
</evidence>
<keyword evidence="4 5" id="KW-0067">ATP-binding</keyword>
<dbReference type="EMBL" id="CP036261">
    <property type="protein sequence ID" value="QDS90845.1"/>
    <property type="molecule type" value="Genomic_DNA"/>
</dbReference>
<dbReference type="KEGG" id="ruv:EC9_50630"/>
<keyword evidence="10" id="KW-1185">Reference proteome</keyword>
<accession>A0A517M7K4</accession>
<dbReference type="Pfam" id="PF00069">
    <property type="entry name" value="Pkinase"/>
    <property type="match status" value="1"/>
</dbReference>
<feature type="region of interest" description="Disordered" evidence="6">
    <location>
        <begin position="703"/>
        <end position="731"/>
    </location>
</feature>
<evidence type="ECO:0000256" key="5">
    <source>
        <dbReference type="PROSITE-ProRule" id="PRU10141"/>
    </source>
</evidence>
<keyword evidence="2 5" id="KW-0547">Nucleotide-binding</keyword>
<dbReference type="PROSITE" id="PS00107">
    <property type="entry name" value="PROTEIN_KINASE_ATP"/>
    <property type="match status" value="1"/>
</dbReference>
<dbReference type="PANTHER" id="PTHR43289">
    <property type="entry name" value="MITOGEN-ACTIVATED PROTEIN KINASE KINASE KINASE 20-RELATED"/>
    <property type="match status" value="1"/>
</dbReference>
<dbReference type="InterPro" id="IPR008271">
    <property type="entry name" value="Ser/Thr_kinase_AS"/>
</dbReference>